<dbReference type="AlphaFoldDB" id="A0A644SNA2"/>
<gene>
    <name evidence="2" type="ORF">SDC9_01595</name>
</gene>
<keyword evidence="1" id="KW-1133">Transmembrane helix</keyword>
<reference evidence="2" key="1">
    <citation type="submission" date="2019-08" db="EMBL/GenBank/DDBJ databases">
        <authorList>
            <person name="Kucharzyk K."/>
            <person name="Murdoch R.W."/>
            <person name="Higgins S."/>
            <person name="Loffler F."/>
        </authorList>
    </citation>
    <scope>NUCLEOTIDE SEQUENCE</scope>
</reference>
<keyword evidence="1" id="KW-0812">Transmembrane</keyword>
<feature type="transmembrane region" description="Helical" evidence="1">
    <location>
        <begin position="74"/>
        <end position="98"/>
    </location>
</feature>
<feature type="transmembrane region" description="Helical" evidence="1">
    <location>
        <begin position="12"/>
        <end position="31"/>
    </location>
</feature>
<keyword evidence="1" id="KW-0472">Membrane</keyword>
<name>A0A644SNA2_9ZZZZ</name>
<organism evidence="2">
    <name type="scientific">bioreactor metagenome</name>
    <dbReference type="NCBI Taxonomy" id="1076179"/>
    <lineage>
        <taxon>unclassified sequences</taxon>
        <taxon>metagenomes</taxon>
        <taxon>ecological metagenomes</taxon>
    </lineage>
</organism>
<evidence type="ECO:0000313" key="2">
    <source>
        <dbReference type="EMBL" id="MPL56113.1"/>
    </source>
</evidence>
<sequence>MFLDFKNKKWQSVCRILLILCLIAIVLGLFFYDKDFFYHFEPNYYKEINQITFSLIFGLILAVLLTGSISEEKYIFSISSIFLILLFFIVSFPTLMFFENKYSLVYHFDSILKEEVNKNEIEIKLDKINSENPWTTYLFKIKNENKIDSVYFPQNKHFVKVLNKNQVEKLKVYRTIWRKRYILKEN</sequence>
<evidence type="ECO:0000256" key="1">
    <source>
        <dbReference type="SAM" id="Phobius"/>
    </source>
</evidence>
<protein>
    <submittedName>
        <fullName evidence="2">Uncharacterized protein</fullName>
    </submittedName>
</protein>
<accession>A0A644SNA2</accession>
<comment type="caution">
    <text evidence="2">The sequence shown here is derived from an EMBL/GenBank/DDBJ whole genome shotgun (WGS) entry which is preliminary data.</text>
</comment>
<dbReference type="EMBL" id="VSSQ01000002">
    <property type="protein sequence ID" value="MPL56113.1"/>
    <property type="molecule type" value="Genomic_DNA"/>
</dbReference>
<proteinExistence type="predicted"/>
<feature type="transmembrane region" description="Helical" evidence="1">
    <location>
        <begin position="51"/>
        <end position="67"/>
    </location>
</feature>